<feature type="compositionally biased region" description="Basic residues" evidence="2">
    <location>
        <begin position="171"/>
        <end position="186"/>
    </location>
</feature>
<comment type="caution">
    <text evidence="3">The sequence shown here is derived from an EMBL/GenBank/DDBJ whole genome shotgun (WGS) entry which is preliminary data.</text>
</comment>
<keyword evidence="4" id="KW-1185">Reference proteome</keyword>
<proteinExistence type="predicted"/>
<dbReference type="Proteomes" id="UP000823388">
    <property type="component" value="Chromosome 1N"/>
</dbReference>
<gene>
    <name evidence="3" type="ORF">PVAP13_1NG428419</name>
</gene>
<feature type="compositionally biased region" description="Acidic residues" evidence="2">
    <location>
        <begin position="113"/>
        <end position="127"/>
    </location>
</feature>
<protein>
    <submittedName>
        <fullName evidence="3">Uncharacterized protein</fullName>
    </submittedName>
</protein>
<reference evidence="3" key="1">
    <citation type="submission" date="2020-05" db="EMBL/GenBank/DDBJ databases">
        <title>WGS assembly of Panicum virgatum.</title>
        <authorList>
            <person name="Lovell J.T."/>
            <person name="Jenkins J."/>
            <person name="Shu S."/>
            <person name="Juenger T.E."/>
            <person name="Schmutz J."/>
        </authorList>
    </citation>
    <scope>NUCLEOTIDE SEQUENCE</scope>
    <source>
        <strain evidence="3">AP13</strain>
    </source>
</reference>
<sequence length="371" mass="42021">MSTTCEVPFEPLSLDGSNYSSWSAHILNVLRTMGPSFEQIIEESILPNDFDNLFKLSNEEMRCLINNCRVVNLLFKNLDRELSDLIHKEDKLKETRFDAHHLWKFIESICEEDGDDEDQEEEEESLEECNTTATHTHPLVTPPEEQGAESTESAGSQLEPVRPVHVTGLTRKQKKKSKKCSRRRARQAQALEMSASSSDVDNKCLMARINEMTKEDEFQVKVIKVLTQELEMIKQEQASLAQRYHGLSNDYANATNSSISVASLEKENQMLKAQVESLTSKHVALQVTHKELEHSYEKLAESHAMLDIAHEVVITSVKSYQPLTHTCTCSQVQIMLSYDKPCCSQATNSCVEHVVAESCDDLIAEENDELK</sequence>
<dbReference type="AlphaFoldDB" id="A0A8T0WL13"/>
<feature type="region of interest" description="Disordered" evidence="2">
    <location>
        <begin position="113"/>
        <end position="197"/>
    </location>
</feature>
<evidence type="ECO:0000256" key="1">
    <source>
        <dbReference type="SAM" id="Coils"/>
    </source>
</evidence>
<evidence type="ECO:0000313" key="4">
    <source>
        <dbReference type="Proteomes" id="UP000823388"/>
    </source>
</evidence>
<dbReference type="EMBL" id="CM029038">
    <property type="protein sequence ID" value="KAG2650311.1"/>
    <property type="molecule type" value="Genomic_DNA"/>
</dbReference>
<accession>A0A8T0WL13</accession>
<feature type="coiled-coil region" evidence="1">
    <location>
        <begin position="223"/>
        <end position="281"/>
    </location>
</feature>
<evidence type="ECO:0000256" key="2">
    <source>
        <dbReference type="SAM" id="MobiDB-lite"/>
    </source>
</evidence>
<keyword evidence="1" id="KW-0175">Coiled coil</keyword>
<organism evidence="3 4">
    <name type="scientific">Panicum virgatum</name>
    <name type="common">Blackwell switchgrass</name>
    <dbReference type="NCBI Taxonomy" id="38727"/>
    <lineage>
        <taxon>Eukaryota</taxon>
        <taxon>Viridiplantae</taxon>
        <taxon>Streptophyta</taxon>
        <taxon>Embryophyta</taxon>
        <taxon>Tracheophyta</taxon>
        <taxon>Spermatophyta</taxon>
        <taxon>Magnoliopsida</taxon>
        <taxon>Liliopsida</taxon>
        <taxon>Poales</taxon>
        <taxon>Poaceae</taxon>
        <taxon>PACMAD clade</taxon>
        <taxon>Panicoideae</taxon>
        <taxon>Panicodae</taxon>
        <taxon>Paniceae</taxon>
        <taxon>Panicinae</taxon>
        <taxon>Panicum</taxon>
        <taxon>Panicum sect. Hiantes</taxon>
    </lineage>
</organism>
<name>A0A8T0WL13_PANVG</name>
<evidence type="ECO:0000313" key="3">
    <source>
        <dbReference type="EMBL" id="KAG2650311.1"/>
    </source>
</evidence>